<dbReference type="CDD" id="cd03670">
    <property type="entry name" value="NUDIX_ADPRase_Nudt9"/>
    <property type="match status" value="1"/>
</dbReference>
<dbReference type="Pfam" id="PF00293">
    <property type="entry name" value="NUDIX"/>
    <property type="match status" value="1"/>
</dbReference>
<organism evidence="2 3">
    <name type="scientific">Taenia crassiceps</name>
    <dbReference type="NCBI Taxonomy" id="6207"/>
    <lineage>
        <taxon>Eukaryota</taxon>
        <taxon>Metazoa</taxon>
        <taxon>Spiralia</taxon>
        <taxon>Lophotrochozoa</taxon>
        <taxon>Platyhelminthes</taxon>
        <taxon>Cestoda</taxon>
        <taxon>Eucestoda</taxon>
        <taxon>Cyclophyllidea</taxon>
        <taxon>Taeniidae</taxon>
        <taxon>Taenia</taxon>
    </lineage>
</organism>
<dbReference type="EMBL" id="JAKROA010000017">
    <property type="protein sequence ID" value="KAL5103459.1"/>
    <property type="molecule type" value="Genomic_DNA"/>
</dbReference>
<dbReference type="InterPro" id="IPR015797">
    <property type="entry name" value="NUDIX_hydrolase-like_dom_sf"/>
</dbReference>
<gene>
    <name evidence="2" type="ORF">TcWFU_000244</name>
</gene>
<sequence length="299" mass="33378">MNNRQVISMAAKALHVKCRNTYYPAEASVPRFHVPDTKVPWSVPFGSYNPINYTSPSVLKASWADKCNRLPLSQINFNQLDGNVDRRSYEGIYKLDSSGRPLNPHGRTGVVGRGRLGRWGPNHAADPIVTRWKVDDNGAKIIETQSGKPVLQFVAIKRKDSGEWALPGGMVDPGEEVFSALKREFSEEAMGLMDASNGEREKLLCEVNDAFNEGHEIYRGYVDDPRNTDNAWMETVAVNFHDDSGTGLALLKLSAGDDAAAVRWVDADPYQDLYASHRNFLELTAKLHDAFWVVREDVV</sequence>
<dbReference type="PANTHER" id="PTHR13030">
    <property type="entry name" value="NUDIX HYDROLASE"/>
    <property type="match status" value="1"/>
</dbReference>
<evidence type="ECO:0000313" key="2">
    <source>
        <dbReference type="EMBL" id="KAL5103459.1"/>
    </source>
</evidence>
<reference evidence="2 3" key="1">
    <citation type="journal article" date="2022" name="Front. Cell. Infect. Microbiol.">
        <title>The Genomes of Two Strains of Taenia crassiceps the Animal Model for the Study of Human Cysticercosis.</title>
        <authorList>
            <person name="Bobes R.J."/>
            <person name="Estrada K."/>
            <person name="Rios-Valencia D.G."/>
            <person name="Calderon-Gallegos A."/>
            <person name="de la Torre P."/>
            <person name="Carrero J.C."/>
            <person name="Sanchez-Flores A."/>
            <person name="Laclette J.P."/>
        </authorList>
    </citation>
    <scope>NUCLEOTIDE SEQUENCE [LARGE SCALE GENOMIC DNA]</scope>
    <source>
        <strain evidence="2">WFUcys</strain>
    </source>
</reference>
<dbReference type="Proteomes" id="UP001651158">
    <property type="component" value="Unassembled WGS sequence"/>
</dbReference>
<proteinExistence type="predicted"/>
<dbReference type="InterPro" id="IPR039989">
    <property type="entry name" value="NUDT9"/>
</dbReference>
<feature type="domain" description="Nudix hydrolase" evidence="1">
    <location>
        <begin position="132"/>
        <end position="287"/>
    </location>
</feature>
<dbReference type="PANTHER" id="PTHR13030:SF8">
    <property type="entry name" value="ADP-RIBOSE PYROPHOSPHATASE, MITOCHONDRIAL"/>
    <property type="match status" value="1"/>
</dbReference>
<dbReference type="SUPFAM" id="SSF55811">
    <property type="entry name" value="Nudix"/>
    <property type="match status" value="1"/>
</dbReference>
<evidence type="ECO:0000259" key="1">
    <source>
        <dbReference type="PROSITE" id="PS51462"/>
    </source>
</evidence>
<name>A0ABR4Q1D0_9CEST</name>
<evidence type="ECO:0000313" key="3">
    <source>
        <dbReference type="Proteomes" id="UP001651158"/>
    </source>
</evidence>
<accession>A0ABR4Q1D0</accession>
<comment type="caution">
    <text evidence="2">The sequence shown here is derived from an EMBL/GenBank/DDBJ whole genome shotgun (WGS) entry which is preliminary data.</text>
</comment>
<keyword evidence="3" id="KW-1185">Reference proteome</keyword>
<dbReference type="Pfam" id="PF25969">
    <property type="entry name" value="NUDT9_N"/>
    <property type="match status" value="1"/>
</dbReference>
<protein>
    <submittedName>
        <fullName evidence="2">ADP-ribose pyrophosphatase mitochondrial</fullName>
    </submittedName>
</protein>
<dbReference type="InterPro" id="IPR000086">
    <property type="entry name" value="NUDIX_hydrolase_dom"/>
</dbReference>
<dbReference type="PROSITE" id="PS51462">
    <property type="entry name" value="NUDIX"/>
    <property type="match status" value="1"/>
</dbReference>
<dbReference type="Gene3D" id="3.90.79.10">
    <property type="entry name" value="Nucleoside Triphosphate Pyrophosphohydrolase"/>
    <property type="match status" value="1"/>
</dbReference>